<reference evidence="2" key="1">
    <citation type="journal article" date="2017" name="Nature">
        <title>The sunflower genome provides insights into oil metabolism, flowering and Asterid evolution.</title>
        <authorList>
            <person name="Badouin H."/>
            <person name="Gouzy J."/>
            <person name="Grassa C.J."/>
            <person name="Murat F."/>
            <person name="Staton S.E."/>
            <person name="Cottret L."/>
            <person name="Lelandais-Briere C."/>
            <person name="Owens G.L."/>
            <person name="Carrere S."/>
            <person name="Mayjonade B."/>
            <person name="Legrand L."/>
            <person name="Gill N."/>
            <person name="Kane N.C."/>
            <person name="Bowers J.E."/>
            <person name="Hubner S."/>
            <person name="Bellec A."/>
            <person name="Berard A."/>
            <person name="Berges H."/>
            <person name="Blanchet N."/>
            <person name="Boniface M.C."/>
            <person name="Brunel D."/>
            <person name="Catrice O."/>
            <person name="Chaidir N."/>
            <person name="Claudel C."/>
            <person name="Donnadieu C."/>
            <person name="Faraut T."/>
            <person name="Fievet G."/>
            <person name="Helmstetter N."/>
            <person name="King M."/>
            <person name="Knapp S.J."/>
            <person name="Lai Z."/>
            <person name="Le Paslier M.C."/>
            <person name="Lippi Y."/>
            <person name="Lorenzon L."/>
            <person name="Mandel J.R."/>
            <person name="Marage G."/>
            <person name="Marchand G."/>
            <person name="Marquand E."/>
            <person name="Bret-Mestries E."/>
            <person name="Morien E."/>
            <person name="Nambeesan S."/>
            <person name="Nguyen T."/>
            <person name="Pegot-Espagnet P."/>
            <person name="Pouilly N."/>
            <person name="Raftis F."/>
            <person name="Sallet E."/>
            <person name="Schiex T."/>
            <person name="Thomas J."/>
            <person name="Vandecasteele C."/>
            <person name="Vares D."/>
            <person name="Vear F."/>
            <person name="Vautrin S."/>
            <person name="Crespi M."/>
            <person name="Mangin B."/>
            <person name="Burke J.M."/>
            <person name="Salse J."/>
            <person name="Munos S."/>
            <person name="Vincourt P."/>
            <person name="Rieseberg L.H."/>
            <person name="Langlade N.B."/>
        </authorList>
    </citation>
    <scope>NUCLEOTIDE SEQUENCE</scope>
    <source>
        <tissue evidence="2">Leaves</tissue>
    </source>
</reference>
<dbReference type="Proteomes" id="UP000215914">
    <property type="component" value="Unassembled WGS sequence"/>
</dbReference>
<dbReference type="EMBL" id="MNCJ02000320">
    <property type="protein sequence ID" value="KAF5807665.1"/>
    <property type="molecule type" value="Genomic_DNA"/>
</dbReference>
<feature type="compositionally biased region" description="Polar residues" evidence="1">
    <location>
        <begin position="127"/>
        <end position="147"/>
    </location>
</feature>
<protein>
    <submittedName>
        <fullName evidence="2">Uncharacterized protein</fullName>
    </submittedName>
</protein>
<proteinExistence type="predicted"/>
<feature type="region of interest" description="Disordered" evidence="1">
    <location>
        <begin position="27"/>
        <end position="99"/>
    </location>
</feature>
<organism evidence="2 3">
    <name type="scientific">Helianthus annuus</name>
    <name type="common">Common sunflower</name>
    <dbReference type="NCBI Taxonomy" id="4232"/>
    <lineage>
        <taxon>Eukaryota</taxon>
        <taxon>Viridiplantae</taxon>
        <taxon>Streptophyta</taxon>
        <taxon>Embryophyta</taxon>
        <taxon>Tracheophyta</taxon>
        <taxon>Spermatophyta</taxon>
        <taxon>Magnoliopsida</taxon>
        <taxon>eudicotyledons</taxon>
        <taxon>Gunneridae</taxon>
        <taxon>Pentapetalae</taxon>
        <taxon>asterids</taxon>
        <taxon>campanulids</taxon>
        <taxon>Asterales</taxon>
        <taxon>Asteraceae</taxon>
        <taxon>Asteroideae</taxon>
        <taxon>Heliantheae alliance</taxon>
        <taxon>Heliantheae</taxon>
        <taxon>Helianthus</taxon>
    </lineage>
</organism>
<keyword evidence="3" id="KW-1185">Reference proteome</keyword>
<feature type="compositionally biased region" description="Polar residues" evidence="1">
    <location>
        <begin position="36"/>
        <end position="50"/>
    </location>
</feature>
<reference evidence="2" key="2">
    <citation type="submission" date="2020-06" db="EMBL/GenBank/DDBJ databases">
        <title>Helianthus annuus Genome sequencing and assembly Release 2.</title>
        <authorList>
            <person name="Gouzy J."/>
            <person name="Langlade N."/>
            <person name="Munos S."/>
        </authorList>
    </citation>
    <scope>NUCLEOTIDE SEQUENCE</scope>
    <source>
        <tissue evidence="2">Leaves</tissue>
    </source>
</reference>
<dbReference type="AlphaFoldDB" id="A0A9K3NPY9"/>
<sequence length="185" mass="21189">MDPSHQLFAHLQFQFHILRSVQDSRFTLPRPESPFIRNQRTMEGTTNQPKPTHPETAPAVKHNKKRKTPSVTKPSLSEYDPQADSPAKHVKPTPSGTQKHIQPLQINYVYILSINFINKHNHISATSMNNPTQLTNKKQGAIATTSEPENKRIDQEKNNDDWEDDEWWSTNIHDIIAACTPHDTN</sequence>
<accession>A0A9K3NPY9</accession>
<gene>
    <name evidence="2" type="ORF">HanXRQr2_Chr05g0236171</name>
</gene>
<feature type="region of interest" description="Disordered" evidence="1">
    <location>
        <begin position="127"/>
        <end position="164"/>
    </location>
</feature>
<dbReference type="Gramene" id="mRNA:HanXRQr2_Chr05g0236171">
    <property type="protein sequence ID" value="mRNA:HanXRQr2_Chr05g0236171"/>
    <property type="gene ID" value="HanXRQr2_Chr05g0236171"/>
</dbReference>
<evidence type="ECO:0000256" key="1">
    <source>
        <dbReference type="SAM" id="MobiDB-lite"/>
    </source>
</evidence>
<comment type="caution">
    <text evidence="2">The sequence shown here is derived from an EMBL/GenBank/DDBJ whole genome shotgun (WGS) entry which is preliminary data.</text>
</comment>
<evidence type="ECO:0000313" key="3">
    <source>
        <dbReference type="Proteomes" id="UP000215914"/>
    </source>
</evidence>
<name>A0A9K3NPY9_HELAN</name>
<feature type="compositionally biased region" description="Basic and acidic residues" evidence="1">
    <location>
        <begin position="148"/>
        <end position="160"/>
    </location>
</feature>
<evidence type="ECO:0000313" key="2">
    <source>
        <dbReference type="EMBL" id="KAF5807665.1"/>
    </source>
</evidence>